<gene>
    <name evidence="1" type="ORF">PXEA_LOCUS9481</name>
</gene>
<evidence type="ECO:0000313" key="2">
    <source>
        <dbReference type="Proteomes" id="UP000784294"/>
    </source>
</evidence>
<accession>A0A3S5CKK1</accession>
<reference evidence="1" key="1">
    <citation type="submission" date="2018-11" db="EMBL/GenBank/DDBJ databases">
        <authorList>
            <consortium name="Pathogen Informatics"/>
        </authorList>
    </citation>
    <scope>NUCLEOTIDE SEQUENCE</scope>
</reference>
<sequence>MIEACKLGSRRLPLDPILYDTDHPLVGQAMKSVFLALKQIKNNRSKMQRRTEKLKTRNQDKKIRIEPLGLDVSLPG</sequence>
<keyword evidence="2" id="KW-1185">Reference proteome</keyword>
<protein>
    <submittedName>
        <fullName evidence="1">Uncharacterized protein</fullName>
    </submittedName>
</protein>
<organism evidence="1 2">
    <name type="scientific">Protopolystoma xenopodis</name>
    <dbReference type="NCBI Taxonomy" id="117903"/>
    <lineage>
        <taxon>Eukaryota</taxon>
        <taxon>Metazoa</taxon>
        <taxon>Spiralia</taxon>
        <taxon>Lophotrochozoa</taxon>
        <taxon>Platyhelminthes</taxon>
        <taxon>Monogenea</taxon>
        <taxon>Polyopisthocotylea</taxon>
        <taxon>Polystomatidea</taxon>
        <taxon>Polystomatidae</taxon>
        <taxon>Protopolystoma</taxon>
    </lineage>
</organism>
<dbReference type="EMBL" id="CAAALY010026900">
    <property type="protein sequence ID" value="VEL16041.1"/>
    <property type="molecule type" value="Genomic_DNA"/>
</dbReference>
<name>A0A3S5CKK1_9PLAT</name>
<dbReference type="AlphaFoldDB" id="A0A3S5CKK1"/>
<dbReference type="Proteomes" id="UP000784294">
    <property type="component" value="Unassembled WGS sequence"/>
</dbReference>
<comment type="caution">
    <text evidence="1">The sequence shown here is derived from an EMBL/GenBank/DDBJ whole genome shotgun (WGS) entry which is preliminary data.</text>
</comment>
<evidence type="ECO:0000313" key="1">
    <source>
        <dbReference type="EMBL" id="VEL16041.1"/>
    </source>
</evidence>
<proteinExistence type="predicted"/>